<dbReference type="Gene3D" id="3.40.50.300">
    <property type="entry name" value="P-loop containing nucleotide triphosphate hydrolases"/>
    <property type="match status" value="1"/>
</dbReference>
<feature type="region of interest" description="Disordered" evidence="1">
    <location>
        <begin position="1"/>
        <end position="40"/>
    </location>
</feature>
<dbReference type="KEGG" id="ota:OT_ostta17g01885"/>
<gene>
    <name evidence="2" type="ORF">OT_ostta17g01885</name>
</gene>
<feature type="region of interest" description="Disordered" evidence="1">
    <location>
        <begin position="411"/>
        <end position="435"/>
    </location>
</feature>
<dbReference type="OrthoDB" id="498243at2759"/>
<dbReference type="EMBL" id="CAID01000017">
    <property type="protein sequence ID" value="CEG00619.1"/>
    <property type="molecule type" value="Genomic_DNA"/>
</dbReference>
<organism evidence="2 3">
    <name type="scientific">Ostreococcus tauri</name>
    <name type="common">Marine green alga</name>
    <dbReference type="NCBI Taxonomy" id="70448"/>
    <lineage>
        <taxon>Eukaryota</taxon>
        <taxon>Viridiplantae</taxon>
        <taxon>Chlorophyta</taxon>
        <taxon>Mamiellophyceae</taxon>
        <taxon>Mamiellales</taxon>
        <taxon>Bathycoccaceae</taxon>
        <taxon>Ostreococcus</taxon>
    </lineage>
</organism>
<comment type="caution">
    <text evidence="2">The sequence shown here is derived from an EMBL/GenBank/DDBJ whole genome shotgun (WGS) entry which is preliminary data.</text>
</comment>
<dbReference type="GeneID" id="9838097"/>
<evidence type="ECO:0000313" key="3">
    <source>
        <dbReference type="Proteomes" id="UP000009170"/>
    </source>
</evidence>
<accession>A0A096P998</accession>
<feature type="compositionally biased region" description="Basic and acidic residues" evidence="1">
    <location>
        <begin position="13"/>
        <end position="23"/>
    </location>
</feature>
<protein>
    <submittedName>
        <fullName evidence="2">Sulfotransferase</fullName>
    </submittedName>
</protein>
<dbReference type="Proteomes" id="UP000009170">
    <property type="component" value="Unassembled WGS sequence"/>
</dbReference>
<name>A0A096P998_OSTTA</name>
<dbReference type="InterPro" id="IPR027417">
    <property type="entry name" value="P-loop_NTPase"/>
</dbReference>
<evidence type="ECO:0000313" key="2">
    <source>
        <dbReference type="EMBL" id="CEG00619.1"/>
    </source>
</evidence>
<dbReference type="InParanoid" id="A0A096P998"/>
<evidence type="ECO:0000256" key="1">
    <source>
        <dbReference type="SAM" id="MobiDB-lite"/>
    </source>
</evidence>
<sequence length="435" mass="48906">MDPDVPARAPLLARDRSDVEAARATDSLPSRSTPSGRVDARETRRWIARALGVASVGACAFVFARVRPRTPRETNWMGAKDVNASTAASTGAAGDARAPGDGYPIYLHIPKTGGSTIEGSLGRVGIGVGMCFDKVYDRPMPYETHPRMSGWEAWHCVPRDYVRNSWTIVRDPYERAQSEFLYETAMYEEQKFYDLRTGYAAENCEAFQDFVRTKISAPSKSVLLQCYAEGDYDMAHQKQCDEKLPDAGVTAESHWYPQALMASRAETVHKMELCFGENPDVCPKVSSRGGGTHANIVKYMRDRYNPEVTLVHENQWTSHARKPDLRPCWERMDDDVLTSFNAVYGSDFKLYDYGKIQSLKTAPNIPSTVLFRRLRKKWGDGWKLADIELKMKSRNADASLRGETPITCDPKLGDRASIGARENKRNVHSRRRSDS</sequence>
<dbReference type="RefSeq" id="XP_003083964.2">
    <property type="nucleotide sequence ID" value="XM_003083916.2"/>
</dbReference>
<keyword evidence="3" id="KW-1185">Reference proteome</keyword>
<feature type="compositionally biased region" description="Basic residues" evidence="1">
    <location>
        <begin position="426"/>
        <end position="435"/>
    </location>
</feature>
<proteinExistence type="predicted"/>
<reference evidence="2 3" key="2">
    <citation type="journal article" date="2014" name="BMC Genomics">
        <title>An improved genome of the model marine alga Ostreococcus tauri unfolds by assessing Illumina de novo assemblies.</title>
        <authorList>
            <person name="Blanc-Mathieu R."/>
            <person name="Verhelst B."/>
            <person name="Derelle E."/>
            <person name="Rombauts S."/>
            <person name="Bouget F.Y."/>
            <person name="Carre I."/>
            <person name="Chateau A."/>
            <person name="Eyre-Walker A."/>
            <person name="Grimsley N."/>
            <person name="Moreau H."/>
            <person name="Piegu B."/>
            <person name="Rivals E."/>
            <person name="Schackwitz W."/>
            <person name="Van de Peer Y."/>
            <person name="Piganeau G."/>
        </authorList>
    </citation>
    <scope>NUCLEOTIDE SEQUENCE [LARGE SCALE GENOMIC DNA]</scope>
    <source>
        <strain evidence="3">OTTH 0595 / CCAP 157/2 / RCC745</strain>
    </source>
</reference>
<reference evidence="3" key="1">
    <citation type="journal article" date="2006" name="Proc. Natl. Acad. Sci. U.S.A.">
        <title>Genome analysis of the smallest free-living eukaryote Ostreococcus tauri unveils many unique features.</title>
        <authorList>
            <person name="Derelle E."/>
            <person name="Ferraz C."/>
            <person name="Rombauts S."/>
            <person name="Rouze P."/>
            <person name="Worden A.Z."/>
            <person name="Robbens S."/>
            <person name="Partensky F."/>
            <person name="Degroeve S."/>
            <person name="Echeynie S."/>
            <person name="Cooke R."/>
            <person name="Saeys Y."/>
            <person name="Wuyts J."/>
            <person name="Jabbari K."/>
            <person name="Bowler C."/>
            <person name="Panaud O."/>
            <person name="Piegu B."/>
            <person name="Ball S.G."/>
            <person name="Ral J.-P."/>
            <person name="Bouget F.-Y."/>
            <person name="Piganeau G."/>
            <person name="De Baets B."/>
            <person name="Picard A."/>
            <person name="Delseny M."/>
            <person name="Demaille J."/>
            <person name="Van de Peer Y."/>
            <person name="Moreau H."/>
        </authorList>
    </citation>
    <scope>NUCLEOTIDE SEQUENCE [LARGE SCALE GENOMIC DNA]</scope>
    <source>
        <strain evidence="3">OTTH 0595 / CCAP 157/2 / RCC745</strain>
    </source>
</reference>
<dbReference type="AlphaFoldDB" id="A0A096P998"/>